<dbReference type="AlphaFoldDB" id="W4M4J8"/>
<protein>
    <submittedName>
        <fullName evidence="1">Uncharacterized protein</fullName>
    </submittedName>
</protein>
<proteinExistence type="predicted"/>
<reference evidence="1 2" key="1">
    <citation type="journal article" date="2014" name="Nature">
        <title>An environmental bacterial taxon with a large and distinct metabolic repertoire.</title>
        <authorList>
            <person name="Wilson M.C."/>
            <person name="Mori T."/>
            <person name="Ruckert C."/>
            <person name="Uria A.R."/>
            <person name="Helf M.J."/>
            <person name="Takada K."/>
            <person name="Gernert C."/>
            <person name="Steffens U.A."/>
            <person name="Heycke N."/>
            <person name="Schmitt S."/>
            <person name="Rinke C."/>
            <person name="Helfrich E.J."/>
            <person name="Brachmann A.O."/>
            <person name="Gurgui C."/>
            <person name="Wakimoto T."/>
            <person name="Kracht M."/>
            <person name="Crusemann M."/>
            <person name="Hentschel U."/>
            <person name="Abe I."/>
            <person name="Matsunaga S."/>
            <person name="Kalinowski J."/>
            <person name="Takeyama H."/>
            <person name="Piel J."/>
        </authorList>
    </citation>
    <scope>NUCLEOTIDE SEQUENCE [LARGE SCALE GENOMIC DNA]</scope>
    <source>
        <strain evidence="2">TSY2</strain>
    </source>
</reference>
<comment type="caution">
    <text evidence="1">The sequence shown here is derived from an EMBL/GenBank/DDBJ whole genome shotgun (WGS) entry which is preliminary data.</text>
</comment>
<organism evidence="1 2">
    <name type="scientific">Candidatus Entotheonella gemina</name>
    <dbReference type="NCBI Taxonomy" id="1429439"/>
    <lineage>
        <taxon>Bacteria</taxon>
        <taxon>Pseudomonadati</taxon>
        <taxon>Nitrospinota/Tectimicrobiota group</taxon>
        <taxon>Candidatus Tectimicrobiota</taxon>
        <taxon>Candidatus Entotheonellia</taxon>
        <taxon>Candidatus Entotheonellales</taxon>
        <taxon>Candidatus Entotheonellaceae</taxon>
        <taxon>Candidatus Entotheonella</taxon>
    </lineage>
</organism>
<dbReference type="Proteomes" id="UP000019140">
    <property type="component" value="Unassembled WGS sequence"/>
</dbReference>
<evidence type="ECO:0000313" key="2">
    <source>
        <dbReference type="Proteomes" id="UP000019140"/>
    </source>
</evidence>
<evidence type="ECO:0000313" key="1">
    <source>
        <dbReference type="EMBL" id="ETX04846.1"/>
    </source>
</evidence>
<sequence length="51" mass="5752">MKIKDVTLRLESFRQALTAFLETGSMSGLPDDIRLPPIEWVIPKDKPQATP</sequence>
<name>W4M4J8_9BACT</name>
<dbReference type="EMBL" id="AZHX01001103">
    <property type="protein sequence ID" value="ETX04846.1"/>
    <property type="molecule type" value="Genomic_DNA"/>
</dbReference>
<gene>
    <name evidence="1" type="ORF">ETSY2_26420</name>
</gene>
<keyword evidence="2" id="KW-1185">Reference proteome</keyword>
<dbReference type="HOGENOM" id="CLU_3096848_0_0_7"/>
<accession>W4M4J8</accession>